<gene>
    <name evidence="1" type="ORF">GUITHDRAFT_99749</name>
</gene>
<keyword evidence="3" id="KW-1185">Reference proteome</keyword>
<protein>
    <submittedName>
        <fullName evidence="1 2">Uncharacterized protein</fullName>
    </submittedName>
</protein>
<dbReference type="OrthoDB" id="360533at2759"/>
<accession>L1K0C0</accession>
<organism evidence="1">
    <name type="scientific">Guillardia theta (strain CCMP2712)</name>
    <name type="common">Cryptophyte</name>
    <dbReference type="NCBI Taxonomy" id="905079"/>
    <lineage>
        <taxon>Eukaryota</taxon>
        <taxon>Cryptophyceae</taxon>
        <taxon>Pyrenomonadales</taxon>
        <taxon>Geminigeraceae</taxon>
        <taxon>Guillardia</taxon>
    </lineage>
</organism>
<reference evidence="2" key="3">
    <citation type="submission" date="2015-06" db="UniProtKB">
        <authorList>
            <consortium name="EnsemblProtists"/>
        </authorList>
    </citation>
    <scope>IDENTIFICATION</scope>
</reference>
<dbReference type="RefSeq" id="XP_005841251.1">
    <property type="nucleotide sequence ID" value="XM_005841194.1"/>
</dbReference>
<dbReference type="EMBL" id="JH992967">
    <property type="protein sequence ID" value="EKX54271.1"/>
    <property type="molecule type" value="Genomic_DNA"/>
</dbReference>
<dbReference type="KEGG" id="gtt:GUITHDRAFT_99749"/>
<dbReference type="Proteomes" id="UP000011087">
    <property type="component" value="Unassembled WGS sequence"/>
</dbReference>
<reference evidence="3" key="2">
    <citation type="submission" date="2012-11" db="EMBL/GenBank/DDBJ databases">
        <authorList>
            <person name="Kuo A."/>
            <person name="Curtis B.A."/>
            <person name="Tanifuji G."/>
            <person name="Burki F."/>
            <person name="Gruber A."/>
            <person name="Irimia M."/>
            <person name="Maruyama S."/>
            <person name="Arias M.C."/>
            <person name="Ball S.G."/>
            <person name="Gile G.H."/>
            <person name="Hirakawa Y."/>
            <person name="Hopkins J.F."/>
            <person name="Rensing S.A."/>
            <person name="Schmutz J."/>
            <person name="Symeonidi A."/>
            <person name="Elias M."/>
            <person name="Eveleigh R.J."/>
            <person name="Herman E.K."/>
            <person name="Klute M.J."/>
            <person name="Nakayama T."/>
            <person name="Obornik M."/>
            <person name="Reyes-Prieto A."/>
            <person name="Armbrust E.V."/>
            <person name="Aves S.J."/>
            <person name="Beiko R.G."/>
            <person name="Coutinho P."/>
            <person name="Dacks J.B."/>
            <person name="Durnford D.G."/>
            <person name="Fast N.M."/>
            <person name="Green B.R."/>
            <person name="Grisdale C."/>
            <person name="Hempe F."/>
            <person name="Henrissat B."/>
            <person name="Hoppner M.P."/>
            <person name="Ishida K.-I."/>
            <person name="Kim E."/>
            <person name="Koreny L."/>
            <person name="Kroth P.G."/>
            <person name="Liu Y."/>
            <person name="Malik S.-B."/>
            <person name="Maier U.G."/>
            <person name="McRose D."/>
            <person name="Mock T."/>
            <person name="Neilson J.A."/>
            <person name="Onodera N.T."/>
            <person name="Poole A.M."/>
            <person name="Pritham E.J."/>
            <person name="Richards T.A."/>
            <person name="Rocap G."/>
            <person name="Roy S.W."/>
            <person name="Sarai C."/>
            <person name="Schaack S."/>
            <person name="Shirato S."/>
            <person name="Slamovits C.H."/>
            <person name="Spencer D.F."/>
            <person name="Suzuki S."/>
            <person name="Worden A.Z."/>
            <person name="Zauner S."/>
            <person name="Barry K."/>
            <person name="Bell C."/>
            <person name="Bharti A.K."/>
            <person name="Crow J.A."/>
            <person name="Grimwood J."/>
            <person name="Kramer R."/>
            <person name="Lindquist E."/>
            <person name="Lucas S."/>
            <person name="Salamov A."/>
            <person name="McFadden G.I."/>
            <person name="Lane C.E."/>
            <person name="Keeling P.J."/>
            <person name="Gray M.W."/>
            <person name="Grigoriev I.V."/>
            <person name="Archibald J.M."/>
        </authorList>
    </citation>
    <scope>NUCLEOTIDE SEQUENCE</scope>
    <source>
        <strain evidence="3">CCMP2712</strain>
    </source>
</reference>
<dbReference type="GeneID" id="17311176"/>
<dbReference type="HOGENOM" id="CLU_339945_0_0_1"/>
<evidence type="ECO:0000313" key="1">
    <source>
        <dbReference type="EMBL" id="EKX54271.1"/>
    </source>
</evidence>
<proteinExistence type="predicted"/>
<dbReference type="AlphaFoldDB" id="L1K0C0"/>
<evidence type="ECO:0000313" key="2">
    <source>
        <dbReference type="EnsemblProtists" id="EKX54271"/>
    </source>
</evidence>
<evidence type="ECO:0000313" key="3">
    <source>
        <dbReference type="Proteomes" id="UP000011087"/>
    </source>
</evidence>
<sequence>MQGWRHGDGKAKRYMRSLGISWLVGSTPPGPKVYSCITLVVVIAVTLTQRSGLNSVDLLSIPIPMLPLTGKKELAKTKMHILYQDWRGTSLESIDRWTFSHKWHGSLDLGEIEMKKVVAPELSIVGSEEYGDKKSLSELKEHLIKHFKVTLEGSWEQNQASVLLDQLQALCSPTSKSDQSAFQICDIQHDTHWKLSDNLLSDDISLVGSDVSLARRALDFAAPRSAKVDGDSGVVRSHRLQFALMKFVTNWGHKEKVVNQILQRKFGSQLDVDVGYIDLTSVTTYEDRERFQAFKAPELLFMMESWSLLPQHLHKVDGLKYVVRRQQGLNHPYYGPTTAVSWPTNMQNSYQEYMDYSFNNDDYGASNNPDEDIAECMAAYVLHPMLLQVRAPVKEEFIRKQIMRNTRYLENPIFTFKIENEEPYRRYPPSVNNIDIRVEGDPNDDKTVEMKMLVDVGHGPNGGSKTLTLYPDAVEEESGGSITMRTTEVFSKYCENGFWSASQIKMVDKIGSERWIKVDEYSWRLYLNNAMGTTWAPRYLSQTLKLTKTLEKDDESGSHYPVVTATIRFQQTGAPLDEKSPVWMRLASKPSAQGGGMTGSEWDGSGTSSYSYPLYQAGTCVQDQNSWDGVCTVSWKLSPYSAAGQYYVSMIQLRDVASNTRNQFFTQQKPGWTCCGRVGNTPNDEFPVLMELQQCAQGTELSVDNICVVQDLSPPSLAPESIKIQVEPAESSHHNGASVVKIQFKAKDDKSGVGTVAYRLMDPQGFSHQGYMTHENEYGPVFHGDPTAWKEYTLTVELAKGSPPGKWQLESLDIHDKAGNRKHHQFIELLQFEASH</sequence>
<dbReference type="EnsemblProtists" id="EKX54271">
    <property type="protein sequence ID" value="EKX54271"/>
    <property type="gene ID" value="GUITHDRAFT_99749"/>
</dbReference>
<dbReference type="OMA" id="AYAHDKT"/>
<name>L1K0C0_GUITC</name>
<dbReference type="PaxDb" id="55529-EKX54271"/>
<reference evidence="1 3" key="1">
    <citation type="journal article" date="2012" name="Nature">
        <title>Algal genomes reveal evolutionary mosaicism and the fate of nucleomorphs.</title>
        <authorList>
            <consortium name="DOE Joint Genome Institute"/>
            <person name="Curtis B.A."/>
            <person name="Tanifuji G."/>
            <person name="Burki F."/>
            <person name="Gruber A."/>
            <person name="Irimia M."/>
            <person name="Maruyama S."/>
            <person name="Arias M.C."/>
            <person name="Ball S.G."/>
            <person name="Gile G.H."/>
            <person name="Hirakawa Y."/>
            <person name="Hopkins J.F."/>
            <person name="Kuo A."/>
            <person name="Rensing S.A."/>
            <person name="Schmutz J."/>
            <person name="Symeonidi A."/>
            <person name="Elias M."/>
            <person name="Eveleigh R.J."/>
            <person name="Herman E.K."/>
            <person name="Klute M.J."/>
            <person name="Nakayama T."/>
            <person name="Obornik M."/>
            <person name="Reyes-Prieto A."/>
            <person name="Armbrust E.V."/>
            <person name="Aves S.J."/>
            <person name="Beiko R.G."/>
            <person name="Coutinho P."/>
            <person name="Dacks J.B."/>
            <person name="Durnford D.G."/>
            <person name="Fast N.M."/>
            <person name="Green B.R."/>
            <person name="Grisdale C.J."/>
            <person name="Hempel F."/>
            <person name="Henrissat B."/>
            <person name="Hoppner M.P."/>
            <person name="Ishida K."/>
            <person name="Kim E."/>
            <person name="Koreny L."/>
            <person name="Kroth P.G."/>
            <person name="Liu Y."/>
            <person name="Malik S.B."/>
            <person name="Maier U.G."/>
            <person name="McRose D."/>
            <person name="Mock T."/>
            <person name="Neilson J.A."/>
            <person name="Onodera N.T."/>
            <person name="Poole A.M."/>
            <person name="Pritham E.J."/>
            <person name="Richards T.A."/>
            <person name="Rocap G."/>
            <person name="Roy S.W."/>
            <person name="Sarai C."/>
            <person name="Schaack S."/>
            <person name="Shirato S."/>
            <person name="Slamovits C.H."/>
            <person name="Spencer D.F."/>
            <person name="Suzuki S."/>
            <person name="Worden A.Z."/>
            <person name="Zauner S."/>
            <person name="Barry K."/>
            <person name="Bell C."/>
            <person name="Bharti A.K."/>
            <person name="Crow J.A."/>
            <person name="Grimwood J."/>
            <person name="Kramer R."/>
            <person name="Lindquist E."/>
            <person name="Lucas S."/>
            <person name="Salamov A."/>
            <person name="McFadden G.I."/>
            <person name="Lane C.E."/>
            <person name="Keeling P.J."/>
            <person name="Gray M.W."/>
            <person name="Grigoriev I.V."/>
            <person name="Archibald J.M."/>
        </authorList>
    </citation>
    <scope>NUCLEOTIDE SEQUENCE</scope>
    <source>
        <strain evidence="1 3">CCMP2712</strain>
    </source>
</reference>
<dbReference type="eggNOG" id="ENOG502SR8A">
    <property type="taxonomic scope" value="Eukaryota"/>
</dbReference>